<dbReference type="RefSeq" id="WP_006210712.1">
    <property type="nucleotide sequence ID" value="NZ_CBCSBX010000001.1"/>
</dbReference>
<proteinExistence type="predicted"/>
<keyword evidence="2" id="KW-1185">Reference proteome</keyword>
<dbReference type="PANTHER" id="PTHR47112:SF1">
    <property type="entry name" value="PX DOMAIN-CONTAINING PROTEIN"/>
    <property type="match status" value="1"/>
</dbReference>
<evidence type="ECO:0000313" key="1">
    <source>
        <dbReference type="EMBL" id="KZS48740.1"/>
    </source>
</evidence>
<gene>
    <name evidence="1" type="ORF">AWU65_23795</name>
</gene>
<organism evidence="1 2">
    <name type="scientific">Paenibacillus glucanolyticus</name>
    <dbReference type="NCBI Taxonomy" id="59843"/>
    <lineage>
        <taxon>Bacteria</taxon>
        <taxon>Bacillati</taxon>
        <taxon>Bacillota</taxon>
        <taxon>Bacilli</taxon>
        <taxon>Bacillales</taxon>
        <taxon>Paenibacillaceae</taxon>
        <taxon>Paenibacillus</taxon>
    </lineage>
</organism>
<reference evidence="1" key="1">
    <citation type="journal article" date="2016" name="Genome Announc.">
        <title>Draft genomes of two strains of Paenibacillus glucanolyticus with capability to degrade lignocellulose.</title>
        <authorList>
            <person name="Mathews S.L."/>
            <person name="Pawlak J."/>
            <person name="Grunden A.M."/>
        </authorList>
    </citation>
    <scope>NUCLEOTIDE SEQUENCE [LARGE SCALE GENOMIC DNA]</scope>
    <source>
        <strain evidence="1">SLM1</strain>
    </source>
</reference>
<dbReference type="GeneID" id="97555684"/>
<evidence type="ECO:0008006" key="3">
    <source>
        <dbReference type="Google" id="ProtNLM"/>
    </source>
</evidence>
<dbReference type="OrthoDB" id="2080662at2"/>
<evidence type="ECO:0000313" key="2">
    <source>
        <dbReference type="Proteomes" id="UP000076796"/>
    </source>
</evidence>
<dbReference type="STRING" id="59843.A3958_23060"/>
<dbReference type="Gene3D" id="3.90.1720.10">
    <property type="entry name" value="endopeptidase domain like (from Nostoc punctiforme)"/>
    <property type="match status" value="1"/>
</dbReference>
<protein>
    <recommendedName>
        <fullName evidence="3">Permuted papain-like amidase YaeF/Yiix C92 family enzyme</fullName>
    </recommendedName>
</protein>
<comment type="caution">
    <text evidence="1">The sequence shown here is derived from an EMBL/GenBank/DDBJ whole genome shotgun (WGS) entry which is preliminary data.</text>
</comment>
<dbReference type="KEGG" id="pglu:A3958_23060"/>
<sequence length="209" mass="24016">MNQTTVPYNEIEPQLQTGDILLAHGVAKGSLRIEELEHCPWSHVAMVVRAPNDEVLLWESTSLDNLEDSWLHVKKSGPQIVKLRDRLSTDVSNHYDTMFAIRHLHADRTPEMYEQLDHFIEQVHDAVFPDKKQMYWEIIEGKFGITSSFRDFFCSKLVAETYIQLKLLSSAKAPNSYEPKDFTSKRHLSLLGNARLSDEIYIDAASILT</sequence>
<dbReference type="InterPro" id="IPR038765">
    <property type="entry name" value="Papain-like_cys_pep_sf"/>
</dbReference>
<dbReference type="Proteomes" id="UP000076796">
    <property type="component" value="Unassembled WGS sequence"/>
</dbReference>
<dbReference type="PANTHER" id="PTHR47112">
    <property type="entry name" value="PX DOMAIN-CONTAINING PROTEIN"/>
    <property type="match status" value="1"/>
</dbReference>
<dbReference type="AlphaFoldDB" id="A0A163M4S9"/>
<dbReference type="SUPFAM" id="SSF54001">
    <property type="entry name" value="Cysteine proteinases"/>
    <property type="match status" value="1"/>
</dbReference>
<accession>A0A163M4S9</accession>
<dbReference type="EMBL" id="LWMH01000001">
    <property type="protein sequence ID" value="KZS48740.1"/>
    <property type="molecule type" value="Genomic_DNA"/>
</dbReference>
<name>A0A163M4S9_9BACL</name>